<name>A0ABM8XVJ9_9BURK</name>
<dbReference type="Gene3D" id="3.90.228.10">
    <property type="match status" value="1"/>
</dbReference>
<protein>
    <recommendedName>
        <fullName evidence="2">ART-PolyVal-like domain-containing protein</fullName>
    </recommendedName>
</protein>
<evidence type="ECO:0000313" key="3">
    <source>
        <dbReference type="EMBL" id="CAG9184423.1"/>
    </source>
</evidence>
<keyword evidence="4" id="KW-1185">Reference proteome</keyword>
<dbReference type="EMBL" id="CAJZAG010000012">
    <property type="protein sequence ID" value="CAG9184423.1"/>
    <property type="molecule type" value="Genomic_DNA"/>
</dbReference>
<evidence type="ECO:0000256" key="1">
    <source>
        <dbReference type="SAM" id="MobiDB-lite"/>
    </source>
</evidence>
<feature type="domain" description="ART-PolyVal-like" evidence="2">
    <location>
        <begin position="38"/>
        <end position="177"/>
    </location>
</feature>
<gene>
    <name evidence="3" type="ORF">LMG32289_05613</name>
</gene>
<dbReference type="Pfam" id="PF18760">
    <property type="entry name" value="ART-PolyVal"/>
    <property type="match status" value="6"/>
</dbReference>
<dbReference type="Gene3D" id="3.40.630.30">
    <property type="match status" value="1"/>
</dbReference>
<feature type="domain" description="ART-PolyVal-like" evidence="2">
    <location>
        <begin position="1060"/>
        <end position="1196"/>
    </location>
</feature>
<evidence type="ECO:0000313" key="4">
    <source>
        <dbReference type="Proteomes" id="UP000706525"/>
    </source>
</evidence>
<feature type="domain" description="ART-PolyVal-like" evidence="2">
    <location>
        <begin position="723"/>
        <end position="895"/>
    </location>
</feature>
<dbReference type="Proteomes" id="UP000706525">
    <property type="component" value="Unassembled WGS sequence"/>
</dbReference>
<dbReference type="SUPFAM" id="SSF55729">
    <property type="entry name" value="Acyl-CoA N-acyltransferases (Nat)"/>
    <property type="match status" value="1"/>
</dbReference>
<organism evidence="3 4">
    <name type="scientific">Cupriavidus pampae</name>
    <dbReference type="NCBI Taxonomy" id="659251"/>
    <lineage>
        <taxon>Bacteria</taxon>
        <taxon>Pseudomonadati</taxon>
        <taxon>Pseudomonadota</taxon>
        <taxon>Betaproteobacteria</taxon>
        <taxon>Burkholderiales</taxon>
        <taxon>Burkholderiaceae</taxon>
        <taxon>Cupriavidus</taxon>
    </lineage>
</organism>
<proteinExistence type="predicted"/>
<accession>A0ABM8XVJ9</accession>
<feature type="domain" description="ART-PolyVal-like" evidence="2">
    <location>
        <begin position="531"/>
        <end position="679"/>
    </location>
</feature>
<dbReference type="Gene3D" id="3.90.175.10">
    <property type="entry name" value="Diphtheria Toxin, domain 1"/>
    <property type="match status" value="1"/>
</dbReference>
<comment type="caution">
    <text evidence="3">The sequence shown here is derived from an EMBL/GenBank/DDBJ whole genome shotgun (WGS) entry which is preliminary data.</text>
</comment>
<dbReference type="InterPro" id="IPR016181">
    <property type="entry name" value="Acyl_CoA_acyltransferase"/>
</dbReference>
<dbReference type="InterPro" id="IPR049522">
    <property type="entry name" value="ART-PolyVal_dom"/>
</dbReference>
<feature type="region of interest" description="Disordered" evidence="1">
    <location>
        <begin position="1701"/>
        <end position="1721"/>
    </location>
</feature>
<sequence length="1721" mass="187879">MKPEDTRPDVAADTPVFSPVDVSAERFRAWFGASAIVDAQGAPLVVYHGTRNDVRAFSDDFLGAGADQYRNMGDYGDGYYFTMDPQAASGYANREGDGDGQGANVLAVYLAVQNPIASEALFAIDGVQGMLSDPYPGESLRPTLEALGYDGIIVDGGREIVVFRPTQIKSAFGNAGDYSAANPDIRFARDAADALGGQPTSLTLTLFHGSRSRFTEIRPSSRGFYGAGVYLTDDHDAAAEYADSAAGNTEPVVYRADVRMQRPFMFDAPEAVEEPTSHTLAKHLLTGEVLDSTLRLLSRTGEMGRAIQDVLAAQGYDGLVVKVPDSPTEYVAFHADQVTLEPLSTATTVDAMTFEQWFAGSVVRDEDGAPLTLFHGSKSDIHVFEKGRSNFEASSSVLGFFFARDPALASTYASHDFVTGTAAPNVMPVNVALRHPKREPLSRISEIEEVWTVEQAQAYVQALRAQGHDGIVFGDAEYVAFDASQIKSVFHREHYASGEADVRFRRSTDALRDATPEARFAAWLDGSAVVDSAGAPLVVYHGSTADFATFDPGRSDSQSGTGVPHGTFFFSSSPQVASSYGVSWQGDFSATYHDGANVKPAYLSLRKPLRVSAKGENWRELDYKGQTLDINELARLAKASGRYDGVIVSRVRDKGVGHVDDPVATTYIAFHPAQIRNAISGEVMGPEQFDLRFRRDGTAALANDPAGAEAAFDAWFEGSCVVDAMGEPLEVFHGTGVEFYTFDPRFIGERDAGFYGRGFYFTPDLAEAESYAETYAEFLDEDDEAPDHGVTHVVRAYVSLRSPFIWDVSDEAARARTRARLEAFGVRLAELNPWTALTGRERDRFNHAVRAAGHDGVLVLKDMSLDVDLAIPGIAEIVAFHPHQIKSATQNIGTFDPANPDIRFRRDTNPAANQGVVELDLSVPADTYATLHDAKLGDTTIVYGVHVTDGGPVVKISSVRTPVAKRRSGEARRALQEVLRQSDAAGLPVALDASPLDHRTRLDKLVSFYESLGFTVTGERVNRLGDPRMTRAAQSSHLDPAGYWRQRALERWLGRSQIVDEEGVPLVLYHGTAGDFSAFDKRRLGDVTEATDARLGFWFSGHPERANAAAADAQAVTADDAGANVLPVWLRMEEPYHDYGSVYEQLSDPEATAKIIRRARRAGHDGVIFHNSEGGTNYVVFHPEQVKSAIGNVGTFSRSTADIRYRRQEAPARRLSVDLPRSDFARLRPIAEGQAIALVIGKTEKPGGVDPVQQFDARFSGAKLNLFGRVPVSAFIANESGARYDGTVDLARAYDYASRPAQDVPPVIAVIGRRSGKLRILDGGHRLSAARLRGDVDIPVIVRVPADAELAFLPETNTLSDHAPVAKSDGKGIDAQTVRRALEADEYSHHVDIYPTFADTPAYVQAAARSESDRGVKGYWDAKRNKVALVAEYLKSESEARKIARHELIGHFGIERMLGPERTEEVTAMVIAAEKTGNRVVAMLGRRVDRLQPGLNAKRRALEIVAHMAEANMHDQPIMRRVADGMRVFLHHIGFLKADVTDAKLCRLLRDSQRYVRKLRSDHEAVQTAAVPPVPASVAPPANWTPEVKYYGVIGAHENNAELLRAMGVELGPYDYATRRYPARFGRDAKEALSALSTDFDVRATAVHRGAEVGFFSPRHRNAQWLEERLAVLGWQLATDGKTREQGRRLLQERDAVASALAAARQPAHSRSGQQADFAPA</sequence>
<dbReference type="RefSeq" id="WP_223994293.1">
    <property type="nucleotide sequence ID" value="NZ_CAJZAG010000012.1"/>
</dbReference>
<feature type="domain" description="ART-PolyVal-like" evidence="2">
    <location>
        <begin position="365"/>
        <end position="491"/>
    </location>
</feature>
<dbReference type="SUPFAM" id="SSF56399">
    <property type="entry name" value="ADP-ribosylation"/>
    <property type="match status" value="1"/>
</dbReference>
<reference evidence="3 4" key="1">
    <citation type="submission" date="2021-08" db="EMBL/GenBank/DDBJ databases">
        <authorList>
            <person name="Peeters C."/>
        </authorList>
    </citation>
    <scope>NUCLEOTIDE SEQUENCE [LARGE SCALE GENOMIC DNA]</scope>
    <source>
        <strain evidence="3 4">LMG 32289</strain>
    </source>
</reference>
<evidence type="ECO:0000259" key="2">
    <source>
        <dbReference type="Pfam" id="PF18760"/>
    </source>
</evidence>
<feature type="domain" description="ART-PolyVal-like" evidence="2">
    <location>
        <begin position="204"/>
        <end position="338"/>
    </location>
</feature>